<protein>
    <submittedName>
        <fullName evidence="5">LL-diaminopimelate aminotransferase</fullName>
    </submittedName>
</protein>
<evidence type="ECO:0000256" key="1">
    <source>
        <dbReference type="ARBA" id="ARBA00001933"/>
    </source>
</evidence>
<proteinExistence type="predicted"/>
<dbReference type="CDD" id="cd00609">
    <property type="entry name" value="AAT_like"/>
    <property type="match status" value="1"/>
</dbReference>
<evidence type="ECO:0000259" key="4">
    <source>
        <dbReference type="Pfam" id="PF00155"/>
    </source>
</evidence>
<dbReference type="GO" id="GO:0030170">
    <property type="term" value="F:pyridoxal phosphate binding"/>
    <property type="evidence" value="ECO:0007669"/>
    <property type="project" value="InterPro"/>
</dbReference>
<dbReference type="InterPro" id="IPR050881">
    <property type="entry name" value="LL-DAP_aminotransferase"/>
</dbReference>
<dbReference type="SUPFAM" id="SSF53383">
    <property type="entry name" value="PLP-dependent transferases"/>
    <property type="match status" value="1"/>
</dbReference>
<keyword evidence="2 5" id="KW-0032">Aminotransferase</keyword>
<dbReference type="InterPro" id="IPR004839">
    <property type="entry name" value="Aminotransferase_I/II_large"/>
</dbReference>
<dbReference type="PANTHER" id="PTHR42832:SF3">
    <property type="entry name" value="L-GLUTAMINE--4-(METHYLSULFANYL)-2-OXOBUTANOATE AMINOTRANSFERASE"/>
    <property type="match status" value="1"/>
</dbReference>
<dbReference type="PANTHER" id="PTHR42832">
    <property type="entry name" value="AMINO ACID AMINOTRANSFERASE"/>
    <property type="match status" value="1"/>
</dbReference>
<dbReference type="AlphaFoldDB" id="A0A248TEV0"/>
<accession>A0A248TEV0</accession>
<dbReference type="Proteomes" id="UP000215137">
    <property type="component" value="Chromosome"/>
</dbReference>
<dbReference type="Pfam" id="PF00155">
    <property type="entry name" value="Aminotran_1_2"/>
    <property type="match status" value="1"/>
</dbReference>
<dbReference type="EMBL" id="CP022983">
    <property type="protein sequence ID" value="ASV66717.1"/>
    <property type="molecule type" value="Genomic_DNA"/>
</dbReference>
<sequence length="387" mass="42823">MELSHRLKQLPQQFFASLVQKVAAAKLEGRDVINLGQGNPDQPTPAHIVQSLQQAAEDPMTHKYSPFRGINELKKAAASFYAREYGVEIEPEKEVAILFGAKAGLVEIPLCLLNEGDLMLLPDPGYPDYESGAVLANVKYETFPLKEANQFLPDYSQFTEKQKKDARLLFLNYPNNPTGATADSTFFEETVAFAKENNITILHDFAYGAIGFDGKKPESFLATAGAKDVGIEMYTLSKTYNMAGWRIGFAVGNEQIIEAINLLQDHMYVSLFPAIQKAAADALNGDQTSVDELVARYERRRNAFMNACEKVGWHGKSPSGSFFAWMPVPEGYNSEEFADYLLEKADVAVAAGKGFGTFGEGYVRVGLLVDEERLIEAVERIGQLKLF</sequence>
<dbReference type="Gene3D" id="3.40.640.10">
    <property type="entry name" value="Type I PLP-dependent aspartate aminotransferase-like (Major domain)"/>
    <property type="match status" value="1"/>
</dbReference>
<evidence type="ECO:0000313" key="5">
    <source>
        <dbReference type="EMBL" id="ASV66717.1"/>
    </source>
</evidence>
<dbReference type="GO" id="GO:0008483">
    <property type="term" value="F:transaminase activity"/>
    <property type="evidence" value="ECO:0007669"/>
    <property type="project" value="UniProtKB-KW"/>
</dbReference>
<feature type="domain" description="Aminotransferase class I/classII large" evidence="4">
    <location>
        <begin position="31"/>
        <end position="381"/>
    </location>
</feature>
<dbReference type="NCBIfam" id="NF005977">
    <property type="entry name" value="PRK08068.1"/>
    <property type="match status" value="1"/>
</dbReference>
<evidence type="ECO:0000256" key="3">
    <source>
        <dbReference type="ARBA" id="ARBA00022679"/>
    </source>
</evidence>
<evidence type="ECO:0000256" key="2">
    <source>
        <dbReference type="ARBA" id="ARBA00022576"/>
    </source>
</evidence>
<keyword evidence="3 5" id="KW-0808">Transferase</keyword>
<dbReference type="RefSeq" id="WP_095370292.1">
    <property type="nucleotide sequence ID" value="NZ_CP022983.1"/>
</dbReference>
<reference evidence="5 6" key="1">
    <citation type="submission" date="2017-08" db="EMBL/GenBank/DDBJ databases">
        <title>Complete Genome Sequence of Bacillus kochii Oregon-R-modENCODE STRAIN BDGP4, isolated from Drosophila melanogaster gut.</title>
        <authorList>
            <person name="Wan K.H."/>
            <person name="Yu C."/>
            <person name="Park S."/>
            <person name="Hammonds A.S."/>
            <person name="Booth B.W."/>
            <person name="Celniker S.E."/>
        </authorList>
    </citation>
    <scope>NUCLEOTIDE SEQUENCE [LARGE SCALE GENOMIC DNA]</scope>
    <source>
        <strain evidence="5 6">BDGP4</strain>
    </source>
</reference>
<keyword evidence="6" id="KW-1185">Reference proteome</keyword>
<dbReference type="InterPro" id="IPR015424">
    <property type="entry name" value="PyrdxlP-dep_Trfase"/>
</dbReference>
<comment type="cofactor">
    <cofactor evidence="1">
        <name>pyridoxal 5'-phosphate</name>
        <dbReference type="ChEBI" id="CHEBI:597326"/>
    </cofactor>
</comment>
<dbReference type="KEGG" id="bko:CKF48_04920"/>
<gene>
    <name evidence="5" type="ORF">CKF48_04920</name>
</gene>
<dbReference type="Gene3D" id="3.90.1150.10">
    <property type="entry name" value="Aspartate Aminotransferase, domain 1"/>
    <property type="match status" value="1"/>
</dbReference>
<name>A0A248TEV0_9BACI</name>
<dbReference type="InterPro" id="IPR015421">
    <property type="entry name" value="PyrdxlP-dep_Trfase_major"/>
</dbReference>
<organism evidence="5 6">
    <name type="scientific">Cytobacillus kochii</name>
    <dbReference type="NCBI Taxonomy" id="859143"/>
    <lineage>
        <taxon>Bacteria</taxon>
        <taxon>Bacillati</taxon>
        <taxon>Bacillota</taxon>
        <taxon>Bacilli</taxon>
        <taxon>Bacillales</taxon>
        <taxon>Bacillaceae</taxon>
        <taxon>Cytobacillus</taxon>
    </lineage>
</organism>
<dbReference type="InterPro" id="IPR015422">
    <property type="entry name" value="PyrdxlP-dep_Trfase_small"/>
</dbReference>
<evidence type="ECO:0000313" key="6">
    <source>
        <dbReference type="Proteomes" id="UP000215137"/>
    </source>
</evidence>